<dbReference type="InterPro" id="IPR018642">
    <property type="entry name" value="DUF2066"/>
</dbReference>
<proteinExistence type="predicted"/>
<evidence type="ECO:0000256" key="1">
    <source>
        <dbReference type="SAM" id="SignalP"/>
    </source>
</evidence>
<dbReference type="AlphaFoldDB" id="A0A7X0EUG2"/>
<dbReference type="EMBL" id="JACHLL010000003">
    <property type="protein sequence ID" value="MBB6342109.1"/>
    <property type="molecule type" value="Genomic_DNA"/>
</dbReference>
<dbReference type="Pfam" id="PF09839">
    <property type="entry name" value="DUF2066"/>
    <property type="match status" value="1"/>
</dbReference>
<name>A0A7X0EUG2_9PSED</name>
<evidence type="ECO:0008006" key="4">
    <source>
        <dbReference type="Google" id="ProtNLM"/>
    </source>
</evidence>
<feature type="signal peptide" evidence="1">
    <location>
        <begin position="1"/>
        <end position="21"/>
    </location>
</feature>
<comment type="caution">
    <text evidence="2">The sequence shown here is derived from an EMBL/GenBank/DDBJ whole genome shotgun (WGS) entry which is preliminary data.</text>
</comment>
<dbReference type="RefSeq" id="WP_184683335.1">
    <property type="nucleotide sequence ID" value="NZ_JACHLL010000003.1"/>
</dbReference>
<feature type="chain" id="PRO_5031457504" description="DUF2066 domain-containing protein" evidence="1">
    <location>
        <begin position="22"/>
        <end position="342"/>
    </location>
</feature>
<keyword evidence="1" id="KW-0732">Signal</keyword>
<keyword evidence="3" id="KW-1185">Reference proteome</keyword>
<protein>
    <recommendedName>
        <fullName evidence="4">DUF2066 domain-containing protein</fullName>
    </recommendedName>
</protein>
<dbReference type="Proteomes" id="UP000557193">
    <property type="component" value="Unassembled WGS sequence"/>
</dbReference>
<accession>A0A7X0EUG2</accession>
<sequence length="342" mass="36732">MRAVFRPFLLCLALLAPAAWAQTVTDLYQVREAVSGQQPEERSAALTRALDTLVLRLTGSVAAVQNPGLAELRKNPQQVISQYGYEADALLVQFDPVSTDAALQRAGLSLWGANRPAIIAWWFDESVESNNLLTDGQEGGALVKRAAQHRGLPIRLPIGDLNEQLIVTSESLREEVPAELAKASERYSTDATLAVLTRSEYAGMKAEWTLWLGDTREQGNASAADPAQLADAVLLAVSERLAPRFVVAPGAARSLTLEVEGADLARYAELQRLLEPFAAQLVKADGGRLTFRVSASAEQLRAQLALAHLQESPAVSAEAAPAAPGQAPVVAAQATDTLRFHW</sequence>
<evidence type="ECO:0000313" key="2">
    <source>
        <dbReference type="EMBL" id="MBB6342109.1"/>
    </source>
</evidence>
<gene>
    <name evidence="2" type="ORF">HNP49_002277</name>
</gene>
<evidence type="ECO:0000313" key="3">
    <source>
        <dbReference type="Proteomes" id="UP000557193"/>
    </source>
</evidence>
<organism evidence="2 3">
    <name type="scientific">Pseudomonas fluvialis</name>
    <dbReference type="NCBI Taxonomy" id="1793966"/>
    <lineage>
        <taxon>Bacteria</taxon>
        <taxon>Pseudomonadati</taxon>
        <taxon>Pseudomonadota</taxon>
        <taxon>Gammaproteobacteria</taxon>
        <taxon>Pseudomonadales</taxon>
        <taxon>Pseudomonadaceae</taxon>
        <taxon>Pseudomonas</taxon>
    </lineage>
</organism>
<reference evidence="2 3" key="1">
    <citation type="submission" date="2020-08" db="EMBL/GenBank/DDBJ databases">
        <title>Functional genomics of gut bacteria from endangered species of beetles.</title>
        <authorList>
            <person name="Carlos-Shanley C."/>
        </authorList>
    </citation>
    <scope>NUCLEOTIDE SEQUENCE [LARGE SCALE GENOMIC DNA]</scope>
    <source>
        <strain evidence="2 3">S00202</strain>
    </source>
</reference>